<accession>A0A1J1HV08</accession>
<evidence type="ECO:0000313" key="1">
    <source>
        <dbReference type="EMBL" id="CRK91378.1"/>
    </source>
</evidence>
<protein>
    <submittedName>
        <fullName evidence="1">CLUMA_CG005051, isoform A</fullName>
    </submittedName>
</protein>
<dbReference type="EMBL" id="CVRI01000020">
    <property type="protein sequence ID" value="CRK91378.1"/>
    <property type="molecule type" value="Genomic_DNA"/>
</dbReference>
<dbReference type="Proteomes" id="UP000183832">
    <property type="component" value="Unassembled WGS sequence"/>
</dbReference>
<gene>
    <name evidence="1" type="ORF">CLUMA_CG005051</name>
</gene>
<keyword evidence="2" id="KW-1185">Reference proteome</keyword>
<dbReference type="AlphaFoldDB" id="A0A1J1HV08"/>
<evidence type="ECO:0000313" key="2">
    <source>
        <dbReference type="Proteomes" id="UP000183832"/>
    </source>
</evidence>
<proteinExistence type="predicted"/>
<reference evidence="1 2" key="1">
    <citation type="submission" date="2015-04" db="EMBL/GenBank/DDBJ databases">
        <authorList>
            <person name="Syromyatnikov M.Y."/>
            <person name="Popov V.N."/>
        </authorList>
    </citation>
    <scope>NUCLEOTIDE SEQUENCE [LARGE SCALE GENOMIC DNA]</scope>
</reference>
<organism evidence="1 2">
    <name type="scientific">Clunio marinus</name>
    <dbReference type="NCBI Taxonomy" id="568069"/>
    <lineage>
        <taxon>Eukaryota</taxon>
        <taxon>Metazoa</taxon>
        <taxon>Ecdysozoa</taxon>
        <taxon>Arthropoda</taxon>
        <taxon>Hexapoda</taxon>
        <taxon>Insecta</taxon>
        <taxon>Pterygota</taxon>
        <taxon>Neoptera</taxon>
        <taxon>Endopterygota</taxon>
        <taxon>Diptera</taxon>
        <taxon>Nematocera</taxon>
        <taxon>Chironomoidea</taxon>
        <taxon>Chironomidae</taxon>
        <taxon>Clunio</taxon>
    </lineage>
</organism>
<sequence length="84" mass="9867">MKEFVKDLSYSHIEHSLFVPTCHEKHLLLDDKELTYTPVAFIDFYTIRNKTKKANPRKKELLGKDLIVLRLEVQFIIPKACPLP</sequence>
<name>A0A1J1HV08_9DIPT</name>